<evidence type="ECO:0000313" key="2">
    <source>
        <dbReference type="Proteomes" id="UP000784294"/>
    </source>
</evidence>
<comment type="caution">
    <text evidence="1">The sequence shown here is derived from an EMBL/GenBank/DDBJ whole genome shotgun (WGS) entry which is preliminary data.</text>
</comment>
<protein>
    <submittedName>
        <fullName evidence="1">Uncharacterized protein</fullName>
    </submittedName>
</protein>
<dbReference type="Proteomes" id="UP000784294">
    <property type="component" value="Unassembled WGS sequence"/>
</dbReference>
<organism evidence="1 2">
    <name type="scientific">Protopolystoma xenopodis</name>
    <dbReference type="NCBI Taxonomy" id="117903"/>
    <lineage>
        <taxon>Eukaryota</taxon>
        <taxon>Metazoa</taxon>
        <taxon>Spiralia</taxon>
        <taxon>Lophotrochozoa</taxon>
        <taxon>Platyhelminthes</taxon>
        <taxon>Monogenea</taxon>
        <taxon>Polyopisthocotylea</taxon>
        <taxon>Polystomatidea</taxon>
        <taxon>Polystomatidae</taxon>
        <taxon>Protopolystoma</taxon>
    </lineage>
</organism>
<accession>A0A448WFQ4</accession>
<proteinExistence type="predicted"/>
<keyword evidence="2" id="KW-1185">Reference proteome</keyword>
<reference evidence="1" key="1">
    <citation type="submission" date="2018-11" db="EMBL/GenBank/DDBJ databases">
        <authorList>
            <consortium name="Pathogen Informatics"/>
        </authorList>
    </citation>
    <scope>NUCLEOTIDE SEQUENCE</scope>
</reference>
<dbReference type="AlphaFoldDB" id="A0A448WFQ4"/>
<sequence>MVSSSAWFSHDVEVLQMSQFDSSATNADESPVLQSSSVKDISSTNLVDEKPTFVTRPLCIRPRTARILAARTGYLLKERYEMPLPHDHRGYRARLFAIKAPS</sequence>
<evidence type="ECO:0000313" key="1">
    <source>
        <dbReference type="EMBL" id="VEL10657.1"/>
    </source>
</evidence>
<gene>
    <name evidence="1" type="ORF">PXEA_LOCUS4097</name>
</gene>
<name>A0A448WFQ4_9PLAT</name>
<dbReference type="EMBL" id="CAAALY010009623">
    <property type="protein sequence ID" value="VEL10657.1"/>
    <property type="molecule type" value="Genomic_DNA"/>
</dbReference>